<dbReference type="PRINTS" id="PR00033">
    <property type="entry name" value="HTHASNC"/>
</dbReference>
<dbReference type="Pfam" id="PF13404">
    <property type="entry name" value="HTH_AsnC-type"/>
    <property type="match status" value="1"/>
</dbReference>
<dbReference type="InterPro" id="IPR000485">
    <property type="entry name" value="AsnC-type_HTH_dom"/>
</dbReference>
<evidence type="ECO:0000313" key="6">
    <source>
        <dbReference type="Proteomes" id="UP000185678"/>
    </source>
</evidence>
<keyword evidence="3" id="KW-0804">Transcription</keyword>
<dbReference type="SMART" id="SM00344">
    <property type="entry name" value="HTH_ASNC"/>
    <property type="match status" value="1"/>
</dbReference>
<name>A0A1N7IIW9_9PROT</name>
<dbReference type="InterPro" id="IPR019887">
    <property type="entry name" value="Tscrpt_reg_AsnC/Lrp_C"/>
</dbReference>
<dbReference type="InterPro" id="IPR036390">
    <property type="entry name" value="WH_DNA-bd_sf"/>
</dbReference>
<dbReference type="STRING" id="80876.SAMN05421779_101151"/>
<dbReference type="Gene3D" id="3.30.70.920">
    <property type="match status" value="1"/>
</dbReference>
<dbReference type="GO" id="GO:0006355">
    <property type="term" value="P:regulation of DNA-templated transcription"/>
    <property type="evidence" value="ECO:0007669"/>
    <property type="project" value="UniProtKB-ARBA"/>
</dbReference>
<dbReference type="OrthoDB" id="9809462at2"/>
<dbReference type="Pfam" id="PF01037">
    <property type="entry name" value="AsnC_trans_reg"/>
    <property type="match status" value="1"/>
</dbReference>
<keyword evidence="6" id="KW-1185">Reference proteome</keyword>
<dbReference type="PANTHER" id="PTHR30154">
    <property type="entry name" value="LEUCINE-RESPONSIVE REGULATORY PROTEIN"/>
    <property type="match status" value="1"/>
</dbReference>
<dbReference type="PANTHER" id="PTHR30154:SF53">
    <property type="entry name" value="HTH-TYPE TRANSCRIPTIONAL REGULATOR LRPC"/>
    <property type="match status" value="1"/>
</dbReference>
<reference evidence="5 6" key="1">
    <citation type="submission" date="2017-01" db="EMBL/GenBank/DDBJ databases">
        <authorList>
            <person name="Mah S.A."/>
            <person name="Swanson W.J."/>
            <person name="Moy G.W."/>
            <person name="Vacquier V.D."/>
        </authorList>
    </citation>
    <scope>NUCLEOTIDE SEQUENCE [LARGE SCALE GENOMIC DNA]</scope>
    <source>
        <strain evidence="5 6">DSM 11589</strain>
    </source>
</reference>
<keyword evidence="2" id="KW-0238">DNA-binding</keyword>
<dbReference type="EMBL" id="FTOA01000001">
    <property type="protein sequence ID" value="SIS36931.1"/>
    <property type="molecule type" value="Genomic_DNA"/>
</dbReference>
<protein>
    <submittedName>
        <fullName evidence="5">Transcriptional regulator, AsnC family</fullName>
    </submittedName>
</protein>
<evidence type="ECO:0000259" key="4">
    <source>
        <dbReference type="PROSITE" id="PS50956"/>
    </source>
</evidence>
<evidence type="ECO:0000256" key="2">
    <source>
        <dbReference type="ARBA" id="ARBA00023125"/>
    </source>
</evidence>
<dbReference type="CDD" id="cd00090">
    <property type="entry name" value="HTH_ARSR"/>
    <property type="match status" value="1"/>
</dbReference>
<dbReference type="SUPFAM" id="SSF46785">
    <property type="entry name" value="Winged helix' DNA-binding domain"/>
    <property type="match status" value="1"/>
</dbReference>
<keyword evidence="1" id="KW-0805">Transcription regulation</keyword>
<sequence>MSTSPTAIGWSSLDAVDRRLLELLAVDSRRPTAELARDLGLARSTVQSRLDRLRDIGVIRAFTIRLSERLEADTIKAHIMLAVGPKQSADVVQALKRLPEVKALHAISGIFDLIAVVHAPSVVEMDALVDRIGLLPGVERTQTAIVLSTRFER</sequence>
<evidence type="ECO:0000256" key="1">
    <source>
        <dbReference type="ARBA" id="ARBA00023015"/>
    </source>
</evidence>
<evidence type="ECO:0000313" key="5">
    <source>
        <dbReference type="EMBL" id="SIS36931.1"/>
    </source>
</evidence>
<dbReference type="RefSeq" id="WP_076398069.1">
    <property type="nucleotide sequence ID" value="NZ_FTOA01000001.1"/>
</dbReference>
<feature type="domain" description="HTH asnC-type" evidence="4">
    <location>
        <begin position="13"/>
        <end position="86"/>
    </location>
</feature>
<dbReference type="InterPro" id="IPR011008">
    <property type="entry name" value="Dimeric_a/b-barrel"/>
</dbReference>
<dbReference type="SUPFAM" id="SSF54909">
    <property type="entry name" value="Dimeric alpha+beta barrel"/>
    <property type="match status" value="1"/>
</dbReference>
<accession>A0A1N7IIW9</accession>
<dbReference type="InterPro" id="IPR019888">
    <property type="entry name" value="Tscrpt_reg_AsnC-like"/>
</dbReference>
<organism evidence="5 6">
    <name type="scientific">Insolitispirillum peregrinum</name>
    <dbReference type="NCBI Taxonomy" id="80876"/>
    <lineage>
        <taxon>Bacteria</taxon>
        <taxon>Pseudomonadati</taxon>
        <taxon>Pseudomonadota</taxon>
        <taxon>Alphaproteobacteria</taxon>
        <taxon>Rhodospirillales</taxon>
        <taxon>Novispirillaceae</taxon>
        <taxon>Insolitispirillum</taxon>
    </lineage>
</organism>
<dbReference type="GO" id="GO:0043565">
    <property type="term" value="F:sequence-specific DNA binding"/>
    <property type="evidence" value="ECO:0007669"/>
    <property type="project" value="InterPro"/>
</dbReference>
<dbReference type="InterPro" id="IPR036388">
    <property type="entry name" value="WH-like_DNA-bd_sf"/>
</dbReference>
<dbReference type="Gene3D" id="1.10.10.10">
    <property type="entry name" value="Winged helix-like DNA-binding domain superfamily/Winged helix DNA-binding domain"/>
    <property type="match status" value="1"/>
</dbReference>
<dbReference type="GO" id="GO:0043200">
    <property type="term" value="P:response to amino acid"/>
    <property type="evidence" value="ECO:0007669"/>
    <property type="project" value="TreeGrafter"/>
</dbReference>
<evidence type="ECO:0000256" key="3">
    <source>
        <dbReference type="ARBA" id="ARBA00023163"/>
    </source>
</evidence>
<dbReference type="InterPro" id="IPR011991">
    <property type="entry name" value="ArsR-like_HTH"/>
</dbReference>
<dbReference type="Proteomes" id="UP000185678">
    <property type="component" value="Unassembled WGS sequence"/>
</dbReference>
<gene>
    <name evidence="5" type="ORF">SAMN05421779_101151</name>
</gene>
<dbReference type="GO" id="GO:0005829">
    <property type="term" value="C:cytosol"/>
    <property type="evidence" value="ECO:0007669"/>
    <property type="project" value="TreeGrafter"/>
</dbReference>
<proteinExistence type="predicted"/>
<dbReference type="AlphaFoldDB" id="A0A1N7IIW9"/>
<dbReference type="PROSITE" id="PS50956">
    <property type="entry name" value="HTH_ASNC_2"/>
    <property type="match status" value="1"/>
</dbReference>